<organism evidence="2 3">
    <name type="scientific">Chlamydomonas schloesseri</name>
    <dbReference type="NCBI Taxonomy" id="2026947"/>
    <lineage>
        <taxon>Eukaryota</taxon>
        <taxon>Viridiplantae</taxon>
        <taxon>Chlorophyta</taxon>
        <taxon>core chlorophytes</taxon>
        <taxon>Chlorophyceae</taxon>
        <taxon>CS clade</taxon>
        <taxon>Chlamydomonadales</taxon>
        <taxon>Chlamydomonadaceae</taxon>
        <taxon>Chlamydomonas</taxon>
    </lineage>
</organism>
<feature type="region of interest" description="Disordered" evidence="1">
    <location>
        <begin position="1"/>
        <end position="105"/>
    </location>
</feature>
<feature type="compositionally biased region" description="Low complexity" evidence="1">
    <location>
        <begin position="431"/>
        <end position="442"/>
    </location>
</feature>
<accession>A0A835VUE1</accession>
<reference evidence="2" key="1">
    <citation type="journal article" date="2020" name="bioRxiv">
        <title>Comparative genomics of Chlamydomonas.</title>
        <authorList>
            <person name="Craig R.J."/>
            <person name="Hasan A.R."/>
            <person name="Ness R.W."/>
            <person name="Keightley P.D."/>
        </authorList>
    </citation>
    <scope>NUCLEOTIDE SEQUENCE</scope>
    <source>
        <strain evidence="2">CCAP 11/173</strain>
    </source>
</reference>
<evidence type="ECO:0000313" key="3">
    <source>
        <dbReference type="Proteomes" id="UP000613740"/>
    </source>
</evidence>
<feature type="compositionally biased region" description="Pro residues" evidence="1">
    <location>
        <begin position="223"/>
        <end position="235"/>
    </location>
</feature>
<feature type="region of interest" description="Disordered" evidence="1">
    <location>
        <begin position="424"/>
        <end position="479"/>
    </location>
</feature>
<keyword evidence="3" id="KW-1185">Reference proteome</keyword>
<dbReference type="OrthoDB" id="2018869at2759"/>
<dbReference type="Gene3D" id="2.60.60.20">
    <property type="entry name" value="PLAT/LH2 domain"/>
    <property type="match status" value="1"/>
</dbReference>
<protein>
    <submittedName>
        <fullName evidence="2">Uncharacterized protein</fullName>
    </submittedName>
</protein>
<evidence type="ECO:0000313" key="2">
    <source>
        <dbReference type="EMBL" id="KAG2429657.1"/>
    </source>
</evidence>
<gene>
    <name evidence="2" type="ORF">HYH02_013996</name>
</gene>
<dbReference type="PANTHER" id="PTHR36330">
    <property type="entry name" value="LIPASE/LIPOOXYGENASE, PLAT/LH2 FAMILY PROTEIN"/>
    <property type="match status" value="1"/>
</dbReference>
<proteinExistence type="predicted"/>
<dbReference type="AlphaFoldDB" id="A0A835VUE1"/>
<feature type="region of interest" description="Disordered" evidence="1">
    <location>
        <begin position="155"/>
        <end position="255"/>
    </location>
</feature>
<dbReference type="EMBL" id="JAEHOD010000084">
    <property type="protein sequence ID" value="KAG2429657.1"/>
    <property type="molecule type" value="Genomic_DNA"/>
</dbReference>
<name>A0A835VUE1_9CHLO</name>
<dbReference type="PANTHER" id="PTHR36330:SF2">
    <property type="entry name" value="LIPASE_LIPOOXYGENASE, PLAT_LH2 FAMILY PROTEIN"/>
    <property type="match status" value="1"/>
</dbReference>
<feature type="compositionally biased region" description="Low complexity" evidence="1">
    <location>
        <begin position="90"/>
        <end position="105"/>
    </location>
</feature>
<dbReference type="Proteomes" id="UP000613740">
    <property type="component" value="Unassembled WGS sequence"/>
</dbReference>
<sequence>MQLAPGAVSGAGLPTRRLRSHTASPTPFAHRRCCVAHASRDKRDGPGRGSGPGYGVAPPSQWVLPKVLVGEPRPASQGAEQRVGSPAEQAAPSGTPSSSSASISANPPLTVYTVRFTTGTSRGAALSDPYSAVNVCLIGANGRAALHRVSPVNDPVESRAHTAEMCQPDPAARLPPPPAAPTAPLPGSSSRGHHQLIDSEVGADCSAFVPPPPPAASGSSSPAPSPASAPPPPPASSQSAPLVGRPPPPAPPKRRFQEGMVDEVSFLVPELGPLSGVLVGVEAGAWYLDEMDVSSSRTGHMDRFVCRRPLGGKVGEGAALLTPVPVGAVVYGEGEQAVVLTKDQAAALWSLNMNDYTDLKKRLAATTALLVASGASLAALTGGTAAALPYAAGGVVGLMYQWMLMRGVDHVMVAASGSSRQAAALRGEGSGSSSSSGSGTSGVRHGVYSSGNSAKQQQQQAEGEQEPYGGREETTSSGTVSRILGSAPLRLGFVCASAALGLALLGQEEAAAGAATTGPTAAWQLFLAALGFLTYKVALVGVSLGESAASTAAAAKGVAQRANSQGANRTEFEKYKRD</sequence>
<evidence type="ECO:0000256" key="1">
    <source>
        <dbReference type="SAM" id="MobiDB-lite"/>
    </source>
</evidence>
<feature type="compositionally biased region" description="Pro residues" evidence="1">
    <location>
        <begin position="173"/>
        <end position="184"/>
    </location>
</feature>
<comment type="caution">
    <text evidence="2">The sequence shown here is derived from an EMBL/GenBank/DDBJ whole genome shotgun (WGS) entry which is preliminary data.</text>
</comment>